<proteinExistence type="predicted"/>
<comment type="caution">
    <text evidence="5">The sequence shown here is derived from an EMBL/GenBank/DDBJ whole genome shotgun (WGS) entry which is preliminary data.</text>
</comment>
<keyword evidence="6" id="KW-1185">Reference proteome</keyword>
<keyword evidence="3" id="KW-0030">Aminoacyl-tRNA synthetase</keyword>
<evidence type="ECO:0000256" key="2">
    <source>
        <dbReference type="ARBA" id="ARBA00022840"/>
    </source>
</evidence>
<evidence type="ECO:0000313" key="5">
    <source>
        <dbReference type="EMBL" id="MBW7476389.1"/>
    </source>
</evidence>
<dbReference type="EMBL" id="JAHZIJ010000012">
    <property type="protein sequence ID" value="MBW7476389.1"/>
    <property type="molecule type" value="Genomic_DNA"/>
</dbReference>
<dbReference type="Pfam" id="PF03129">
    <property type="entry name" value="HGTP_anticodon"/>
    <property type="match status" value="1"/>
</dbReference>
<dbReference type="Proteomes" id="UP000812277">
    <property type="component" value="Unassembled WGS sequence"/>
</dbReference>
<organism evidence="5 6">
    <name type="scientific">Paenibacillus oenotherae</name>
    <dbReference type="NCBI Taxonomy" id="1435645"/>
    <lineage>
        <taxon>Bacteria</taxon>
        <taxon>Bacillati</taxon>
        <taxon>Bacillota</taxon>
        <taxon>Bacilli</taxon>
        <taxon>Bacillales</taxon>
        <taxon>Paenibacillaceae</taxon>
        <taxon>Paenibacillus</taxon>
    </lineage>
</organism>
<keyword evidence="2" id="KW-0547">Nucleotide-binding</keyword>
<protein>
    <recommendedName>
        <fullName evidence="4">Anticodon-binding domain-containing protein</fullName>
    </recommendedName>
</protein>
<keyword evidence="2" id="KW-0067">ATP-binding</keyword>
<accession>A0ABS7D8X4</accession>
<gene>
    <name evidence="5" type="ORF">K0T92_16775</name>
</gene>
<dbReference type="SUPFAM" id="SSF52954">
    <property type="entry name" value="Class II aaRS ABD-related"/>
    <property type="match status" value="1"/>
</dbReference>
<keyword evidence="3" id="KW-0436">Ligase</keyword>
<evidence type="ECO:0000256" key="1">
    <source>
        <dbReference type="ARBA" id="ARBA00022490"/>
    </source>
</evidence>
<name>A0ABS7D8X4_9BACL</name>
<sequence length="99" mass="10561">MRQNEYLIPTLRDAPSDAEAVSHGLLLRAGFIRQVAAGKDADLIGIPIRITVGKQSKEGLVEYRERGSTELAIISAAAAVAKVTRDYAHMNKNGGGGNE</sequence>
<dbReference type="InterPro" id="IPR036621">
    <property type="entry name" value="Anticodon-bd_dom_sf"/>
</dbReference>
<evidence type="ECO:0000256" key="3">
    <source>
        <dbReference type="ARBA" id="ARBA00023146"/>
    </source>
</evidence>
<feature type="domain" description="Anticodon-binding" evidence="4">
    <location>
        <begin position="39"/>
        <end position="84"/>
    </location>
</feature>
<dbReference type="Gene3D" id="3.40.50.800">
    <property type="entry name" value="Anticodon-binding domain"/>
    <property type="match status" value="1"/>
</dbReference>
<reference evidence="5 6" key="1">
    <citation type="submission" date="2021-07" db="EMBL/GenBank/DDBJ databases">
        <title>Paenibacillus radiodurans sp. nov., isolated from the southeastern edge of Tengger Desert.</title>
        <authorList>
            <person name="Zhang G."/>
        </authorList>
    </citation>
    <scope>NUCLEOTIDE SEQUENCE [LARGE SCALE GENOMIC DNA]</scope>
    <source>
        <strain evidence="5 6">DT7-4</strain>
    </source>
</reference>
<keyword evidence="1" id="KW-0963">Cytoplasm</keyword>
<dbReference type="InterPro" id="IPR004154">
    <property type="entry name" value="Anticodon-bd"/>
</dbReference>
<evidence type="ECO:0000313" key="6">
    <source>
        <dbReference type="Proteomes" id="UP000812277"/>
    </source>
</evidence>
<evidence type="ECO:0000259" key="4">
    <source>
        <dbReference type="Pfam" id="PF03129"/>
    </source>
</evidence>